<evidence type="ECO:0000313" key="3">
    <source>
        <dbReference type="Proteomes" id="UP000595437"/>
    </source>
</evidence>
<feature type="non-terminal residue" evidence="2">
    <location>
        <position position="73"/>
    </location>
</feature>
<gene>
    <name evidence="2" type="ORF">FKW44_022605</name>
</gene>
<organism evidence="2 3">
    <name type="scientific">Caligus rogercresseyi</name>
    <name type="common">Sea louse</name>
    <dbReference type="NCBI Taxonomy" id="217165"/>
    <lineage>
        <taxon>Eukaryota</taxon>
        <taxon>Metazoa</taxon>
        <taxon>Ecdysozoa</taxon>
        <taxon>Arthropoda</taxon>
        <taxon>Crustacea</taxon>
        <taxon>Multicrustacea</taxon>
        <taxon>Hexanauplia</taxon>
        <taxon>Copepoda</taxon>
        <taxon>Siphonostomatoida</taxon>
        <taxon>Caligidae</taxon>
        <taxon>Caligus</taxon>
    </lineage>
</organism>
<accession>A0A7T8GMN4</accession>
<feature type="region of interest" description="Disordered" evidence="1">
    <location>
        <begin position="15"/>
        <end position="73"/>
    </location>
</feature>
<reference evidence="3" key="1">
    <citation type="submission" date="2021-01" db="EMBL/GenBank/DDBJ databases">
        <title>Caligus Genome Assembly.</title>
        <authorList>
            <person name="Gallardo-Escarate C."/>
        </authorList>
    </citation>
    <scope>NUCLEOTIDE SEQUENCE [LARGE SCALE GENOMIC DNA]</scope>
</reference>
<protein>
    <submittedName>
        <fullName evidence="2">Uncharacterized protein</fullName>
    </submittedName>
</protein>
<keyword evidence="3" id="KW-1185">Reference proteome</keyword>
<proteinExistence type="predicted"/>
<evidence type="ECO:0000256" key="1">
    <source>
        <dbReference type="SAM" id="MobiDB-lite"/>
    </source>
</evidence>
<name>A0A7T8GMN4_CALRO</name>
<dbReference type="AlphaFoldDB" id="A0A7T8GMN4"/>
<dbReference type="Proteomes" id="UP000595437">
    <property type="component" value="Chromosome 17"/>
</dbReference>
<evidence type="ECO:0000313" key="2">
    <source>
        <dbReference type="EMBL" id="QQP34649.1"/>
    </source>
</evidence>
<sequence length="73" mass="7909">MSVNTLTIRSRLARESVGAHRAPAFSNTTTTSSNILAPHRSHLVTNWDSLDEGPTSPLSTKARRRPSITVNPA</sequence>
<dbReference type="EMBL" id="CP045906">
    <property type="protein sequence ID" value="QQP34649.1"/>
    <property type="molecule type" value="Genomic_DNA"/>
</dbReference>
<feature type="compositionally biased region" description="Polar residues" evidence="1">
    <location>
        <begin position="25"/>
        <end position="35"/>
    </location>
</feature>